<dbReference type="Pfam" id="PF03110">
    <property type="entry name" value="SBP"/>
    <property type="match status" value="1"/>
</dbReference>
<evidence type="ECO:0000256" key="2">
    <source>
        <dbReference type="ARBA" id="ARBA00022771"/>
    </source>
</evidence>
<feature type="compositionally biased region" description="Polar residues" evidence="5">
    <location>
        <begin position="296"/>
        <end position="319"/>
    </location>
</feature>
<dbReference type="PANTHER" id="PTHR31251">
    <property type="entry name" value="SQUAMOSA PROMOTER-BINDING-LIKE PROTEIN 4"/>
    <property type="match status" value="1"/>
</dbReference>
<feature type="region of interest" description="Disordered" evidence="5">
    <location>
        <begin position="1"/>
        <end position="24"/>
    </location>
</feature>
<evidence type="ECO:0000313" key="8">
    <source>
        <dbReference type="EMBL" id="KAK1390315.1"/>
    </source>
</evidence>
<dbReference type="AlphaFoldDB" id="A0AAD8MUS6"/>
<dbReference type="EMBL" id="JAUIZM010000004">
    <property type="protein sequence ID" value="KAK1390315.1"/>
    <property type="molecule type" value="Genomic_DNA"/>
</dbReference>
<dbReference type="SUPFAM" id="SSF103612">
    <property type="entry name" value="SBT domain"/>
    <property type="match status" value="1"/>
</dbReference>
<evidence type="ECO:0000313" key="9">
    <source>
        <dbReference type="Proteomes" id="UP001237642"/>
    </source>
</evidence>
<dbReference type="Proteomes" id="UP001237642">
    <property type="component" value="Unassembled WGS sequence"/>
</dbReference>
<dbReference type="Gene3D" id="4.10.1100.10">
    <property type="entry name" value="Transcription factor, SBP-box domain"/>
    <property type="match status" value="1"/>
</dbReference>
<sequence>MEDEFRGKAPQSYGSAGLESKAEGKKKVQWNLNDWNWDGDMFAAAPSDCMTKQLFPSGSGKCATTNVSVGSALVLDESNVRDERGMRELEKRKRVVVVEDDEVNDELGFPVLKLGEQVFPVTEEEMENREEKNGKKTKIATGVVSNRALCQVEDCRADLSTLKDYHRRHKVCDVHSKANRALVKNAMQRFCQKCSRFHVLQEFDEGKRSCRRRLEGHNRRRRKTHSDNATNGISLDEERTSSYLLKSLLRILSNMHANSSHQTEDKDLLSYIFSNFASLSGTINQRTICGVHNESQDLQDGGTSIKTQGQDSSKSTLQSHGVPASGLTQKRVNVDVAHDENLSAQKSCASIPLGGGIPAKTNYMQTSVGRMKLHNIDLNYVCNDSEDCTEKLENFDAQVQLTSHQDSDKASQHQSGNSGSTSIQSLPSSSVEALSCTDQIVFKLFGHDPSGIPSDLRCQLLAWLENTPTEMESYIRPGCIMLTVYLRMEKSTWKELCCNIRFGLRKLLDSSSNTFWKTGWIYARLRHRVAFVYDGQVVLDTPLLLKNDRSCKIFSIKPIAVSASEEVRIVVKGSNIARSNTRLLCALEGKYLVQEDSSSLIDGAASFTDNEEEIQSISFLCSIPDVIGRGFIEVEDQGLRNSFFPFIVAEPDVCSEIRTLESTIEDFEATVDVKGDTERCEARTRALDFLHELGWLLHRNHLKFRLSTIAPKQDFFPFTRFRFILEFSLDHDWCVVVKKLLDILFGGNVDAGEHTSVELALLEICLLHKAAWRNCRPMVEALLIYDPENVVDKFGSEQKHTSEGRYFFRPDAVGPGGLTPLHIAACRDGSESILDALTDDPHLVGIEAWITSRDCTGLTPHDYACQSGHYSYIHIVQTKIKKISENRHVVVDIPTSLLDGNKNWKLADGRKFTEVGSLETEKCVMRIVQTHCGLCEQKLSYGNYRTSQAFCRPAMLLMVVVATVAACVTLFFKSSPMVHGFQAFRWEFMEYGPC</sequence>
<feature type="transmembrane region" description="Helical" evidence="6">
    <location>
        <begin position="954"/>
        <end position="972"/>
    </location>
</feature>
<dbReference type="InterPro" id="IPR036893">
    <property type="entry name" value="SBP_sf"/>
</dbReference>
<dbReference type="Gene3D" id="1.25.40.20">
    <property type="entry name" value="Ankyrin repeat-containing domain"/>
    <property type="match status" value="1"/>
</dbReference>
<feature type="region of interest" description="Disordered" evidence="5">
    <location>
        <begin position="294"/>
        <end position="330"/>
    </location>
</feature>
<evidence type="ECO:0000256" key="1">
    <source>
        <dbReference type="ARBA" id="ARBA00022723"/>
    </source>
</evidence>
<keyword evidence="9" id="KW-1185">Reference proteome</keyword>
<keyword evidence="3" id="KW-0862">Zinc</keyword>
<organism evidence="8 9">
    <name type="scientific">Heracleum sosnowskyi</name>
    <dbReference type="NCBI Taxonomy" id="360622"/>
    <lineage>
        <taxon>Eukaryota</taxon>
        <taxon>Viridiplantae</taxon>
        <taxon>Streptophyta</taxon>
        <taxon>Embryophyta</taxon>
        <taxon>Tracheophyta</taxon>
        <taxon>Spermatophyta</taxon>
        <taxon>Magnoliopsida</taxon>
        <taxon>eudicotyledons</taxon>
        <taxon>Gunneridae</taxon>
        <taxon>Pentapetalae</taxon>
        <taxon>asterids</taxon>
        <taxon>campanulids</taxon>
        <taxon>Apiales</taxon>
        <taxon>Apiaceae</taxon>
        <taxon>Apioideae</taxon>
        <taxon>apioid superclade</taxon>
        <taxon>Tordylieae</taxon>
        <taxon>Tordyliinae</taxon>
        <taxon>Heracleum</taxon>
    </lineage>
</organism>
<feature type="domain" description="SBP-type" evidence="7">
    <location>
        <begin position="147"/>
        <end position="224"/>
    </location>
</feature>
<reference evidence="8" key="2">
    <citation type="submission" date="2023-05" db="EMBL/GenBank/DDBJ databases">
        <authorList>
            <person name="Schelkunov M.I."/>
        </authorList>
    </citation>
    <scope>NUCLEOTIDE SEQUENCE</scope>
    <source>
        <strain evidence="8">Hsosn_3</strain>
        <tissue evidence="8">Leaf</tissue>
    </source>
</reference>
<feature type="region of interest" description="Disordered" evidence="5">
    <location>
        <begin position="401"/>
        <end position="425"/>
    </location>
</feature>
<dbReference type="InterPro" id="IPR036770">
    <property type="entry name" value="Ankyrin_rpt-contain_sf"/>
</dbReference>
<keyword evidence="1" id="KW-0479">Metal-binding</keyword>
<reference evidence="8" key="1">
    <citation type="submission" date="2023-02" db="EMBL/GenBank/DDBJ databases">
        <title>Genome of toxic invasive species Heracleum sosnowskyi carries increased number of genes despite the absence of recent whole-genome duplications.</title>
        <authorList>
            <person name="Schelkunov M."/>
            <person name="Shtratnikova V."/>
            <person name="Makarenko M."/>
            <person name="Klepikova A."/>
            <person name="Omelchenko D."/>
            <person name="Novikova G."/>
            <person name="Obukhova E."/>
            <person name="Bogdanov V."/>
            <person name="Penin A."/>
            <person name="Logacheva M."/>
        </authorList>
    </citation>
    <scope>NUCLEOTIDE SEQUENCE</scope>
    <source>
        <strain evidence="8">Hsosn_3</strain>
        <tissue evidence="8">Leaf</tissue>
    </source>
</reference>
<evidence type="ECO:0000256" key="6">
    <source>
        <dbReference type="SAM" id="Phobius"/>
    </source>
</evidence>
<dbReference type="GO" id="GO:0005634">
    <property type="term" value="C:nucleus"/>
    <property type="evidence" value="ECO:0007669"/>
    <property type="project" value="InterPro"/>
</dbReference>
<evidence type="ECO:0000256" key="3">
    <source>
        <dbReference type="ARBA" id="ARBA00022833"/>
    </source>
</evidence>
<keyword evidence="6" id="KW-1133">Transmembrane helix</keyword>
<feature type="compositionally biased region" description="Polar residues" evidence="5">
    <location>
        <begin position="412"/>
        <end position="425"/>
    </location>
</feature>
<evidence type="ECO:0000259" key="7">
    <source>
        <dbReference type="PROSITE" id="PS51141"/>
    </source>
</evidence>
<dbReference type="PANTHER" id="PTHR31251:SF86">
    <property type="entry name" value="SQUAMOSA PROMOTER-BINDING-LIKE PROTEIN 1"/>
    <property type="match status" value="1"/>
</dbReference>
<name>A0AAD8MUS6_9APIA</name>
<gene>
    <name evidence="8" type="ORF">POM88_018493</name>
</gene>
<keyword evidence="6" id="KW-0472">Membrane</keyword>
<evidence type="ECO:0000256" key="4">
    <source>
        <dbReference type="PROSITE-ProRule" id="PRU00470"/>
    </source>
</evidence>
<dbReference type="GO" id="GO:0008270">
    <property type="term" value="F:zinc ion binding"/>
    <property type="evidence" value="ECO:0007669"/>
    <property type="project" value="UniProtKB-KW"/>
</dbReference>
<proteinExistence type="predicted"/>
<keyword evidence="2 4" id="KW-0863">Zinc-finger</keyword>
<accession>A0AAD8MUS6</accession>
<dbReference type="Pfam" id="PF26102">
    <property type="entry name" value="Ig_SPL7"/>
    <property type="match status" value="1"/>
</dbReference>
<dbReference type="SUPFAM" id="SSF48403">
    <property type="entry name" value="Ankyrin repeat"/>
    <property type="match status" value="1"/>
</dbReference>
<protein>
    <submittedName>
        <fullName evidence="8">Squamosa promoter-binding-like protein 1</fullName>
    </submittedName>
</protein>
<dbReference type="InterPro" id="IPR004333">
    <property type="entry name" value="SBP_dom"/>
</dbReference>
<comment type="caution">
    <text evidence="8">The sequence shown here is derived from an EMBL/GenBank/DDBJ whole genome shotgun (WGS) entry which is preliminary data.</text>
</comment>
<dbReference type="InterPro" id="IPR044817">
    <property type="entry name" value="SBP-like"/>
</dbReference>
<dbReference type="GO" id="GO:0003677">
    <property type="term" value="F:DNA binding"/>
    <property type="evidence" value="ECO:0007669"/>
    <property type="project" value="InterPro"/>
</dbReference>
<keyword evidence="6" id="KW-0812">Transmembrane</keyword>
<dbReference type="PROSITE" id="PS51141">
    <property type="entry name" value="ZF_SBP"/>
    <property type="match status" value="1"/>
</dbReference>
<evidence type="ECO:0000256" key="5">
    <source>
        <dbReference type="SAM" id="MobiDB-lite"/>
    </source>
</evidence>